<comment type="caution">
    <text evidence="15">The sequence shown here is derived from an EMBL/GenBank/DDBJ whole genome shotgun (WGS) entry which is preliminary data.</text>
</comment>
<name>A0A0R1UBA5_9LACO</name>
<dbReference type="GeneID" id="82934369"/>
<evidence type="ECO:0000313" key="16">
    <source>
        <dbReference type="Proteomes" id="UP000050816"/>
    </source>
</evidence>
<evidence type="ECO:0000256" key="11">
    <source>
        <dbReference type="ARBA" id="ARBA00030045"/>
    </source>
</evidence>
<keyword evidence="8" id="KW-0645">Protease</keyword>
<dbReference type="InterPro" id="IPR008252">
    <property type="entry name" value="Pept_S15_Xpro"/>
</dbReference>
<organism evidence="15 16">
    <name type="scientific">Limosilactobacillus ingluviei DSM 15946</name>
    <dbReference type="NCBI Taxonomy" id="1423760"/>
    <lineage>
        <taxon>Bacteria</taxon>
        <taxon>Bacillati</taxon>
        <taxon>Bacillota</taxon>
        <taxon>Bacilli</taxon>
        <taxon>Lactobacillales</taxon>
        <taxon>Lactobacillaceae</taxon>
        <taxon>Limosilactobacillus</taxon>
    </lineage>
</organism>
<dbReference type="InterPro" id="IPR000383">
    <property type="entry name" value="Xaa-Pro-like_dom"/>
</dbReference>
<dbReference type="NCBIfam" id="NF003781">
    <property type="entry name" value="PRK05371.1-2"/>
    <property type="match status" value="1"/>
</dbReference>
<dbReference type="GO" id="GO:0006508">
    <property type="term" value="P:proteolysis"/>
    <property type="evidence" value="ECO:0007669"/>
    <property type="project" value="UniProtKB-KW"/>
</dbReference>
<dbReference type="InterPro" id="IPR036313">
    <property type="entry name" value="PepX_N_dom_sf"/>
</dbReference>
<dbReference type="PRINTS" id="PR00923">
    <property type="entry name" value="LACTOPTASE"/>
</dbReference>
<dbReference type="SUPFAM" id="SSF49785">
    <property type="entry name" value="Galactose-binding domain-like"/>
    <property type="match status" value="1"/>
</dbReference>
<dbReference type="RefSeq" id="WP_019206642.1">
    <property type="nucleotide sequence ID" value="NZ_AZFK01000028.1"/>
</dbReference>
<dbReference type="Pfam" id="PF08530">
    <property type="entry name" value="PepX_C"/>
    <property type="match status" value="1"/>
</dbReference>
<reference evidence="15 16" key="1">
    <citation type="journal article" date="2015" name="Genome Announc.">
        <title>Expanding the biotechnology potential of lactobacilli through comparative genomics of 213 strains and associated genera.</title>
        <authorList>
            <person name="Sun Z."/>
            <person name="Harris H.M."/>
            <person name="McCann A."/>
            <person name="Guo C."/>
            <person name="Argimon S."/>
            <person name="Zhang W."/>
            <person name="Yang X."/>
            <person name="Jeffery I.B."/>
            <person name="Cooney J.C."/>
            <person name="Kagawa T.F."/>
            <person name="Liu W."/>
            <person name="Song Y."/>
            <person name="Salvetti E."/>
            <person name="Wrobel A."/>
            <person name="Rasinkangas P."/>
            <person name="Parkhill J."/>
            <person name="Rea M.C."/>
            <person name="O'Sullivan O."/>
            <person name="Ritari J."/>
            <person name="Douillard F.P."/>
            <person name="Paul Ross R."/>
            <person name="Yang R."/>
            <person name="Briner A.E."/>
            <person name="Felis G.E."/>
            <person name="de Vos W.M."/>
            <person name="Barrangou R."/>
            <person name="Klaenhammer T.R."/>
            <person name="Caufield P.W."/>
            <person name="Cui Y."/>
            <person name="Zhang H."/>
            <person name="O'Toole P.W."/>
        </authorList>
    </citation>
    <scope>NUCLEOTIDE SEQUENCE [LARGE SCALE GENOMIC DNA]</scope>
    <source>
        <strain evidence="15 16">DSM 15946</strain>
    </source>
</reference>
<dbReference type="Gene3D" id="3.40.50.1820">
    <property type="entry name" value="alpha/beta hydrolase"/>
    <property type="match status" value="1"/>
</dbReference>
<evidence type="ECO:0000259" key="14">
    <source>
        <dbReference type="SMART" id="SM00940"/>
    </source>
</evidence>
<comment type="function">
    <text evidence="2">Removes N-terminal dipeptides sequentially from polypeptides having unsubstituted N-termini provided that the penultimate residue is proline.</text>
</comment>
<sequence length="799" mass="87799">MRNHQFAIQATDLATQVAELTRLKFLPTNWEQLAPKALLGQLLLNSHPAAQSAPAGQQWLAGLAIDPATSAADWLASEQSLTTAAFHLLALQLLGFEADVDYQVEAPSAAVAKINLPLPSPTKWTAKAVVTAFYALLVSRTKHGYRYLDQLATQGALAWTYQLPATEKPLTFNGQPIACFDPARFIREVVYIETDLDTDFDGQADLVKAEIMRPAESDQGLAVPAVFTASPYNQGTNDHWGQQLTHPVNHPLTHKEATFQAPTEMEFPAPKHYRTVTGETSQASETFSETPAYSLNNYLAARGYAIVYAAGIGTKDSDGLQTCGSPEQTAAMKAVVEWLHGDRRAFTDRTSGQVIKAHWCNGNVAMTGRSYLGTLATAVATTGVAGLKAIIAEAAISSWYDYYRENGLVMAPGGFQGEDADVLAAETFSRTGNLADYLKIKPTNDVYLKVMAAAQDRQTGNYNAFWAKRNYRPAIKNIKCAVMLVHGLNDDNVKPNQAKALYDGLIAQGAHPKVILHQGQHIYINAFQSLDFAEMVNLWLAHHLWGLANGADELLPNFLVQDNRQPQTWHPADQWDGAATTTYNLGTGRLTPHAVEATTQFFTDGHPTATYQKWCQDPAQWQQALLADDGTFAAHFLTPPQTQPQVFQGTPVVQARVKVNADHGLLSAFLVDRGQAKRLTTSPVVIAPRSLRAGWHFGSDDLREFELAKQPTPAKVIAFGHINLQNRHSASQVDELRPDQFVDVTFPLQPIYHHLAAGHQWELILFATDYLMTLRGNEALTYTLDLSHCHLTLPHAGRD</sequence>
<comment type="similarity">
    <text evidence="3">Belongs to the peptidase S15 family.</text>
</comment>
<accession>A0A0R1UBA5</accession>
<evidence type="ECO:0000256" key="12">
    <source>
        <dbReference type="ARBA" id="ARBA00031951"/>
    </source>
</evidence>
<dbReference type="Proteomes" id="UP000050816">
    <property type="component" value="Unassembled WGS sequence"/>
</dbReference>
<dbReference type="AlphaFoldDB" id="A0A0R1UBA5"/>
<dbReference type="EC" id="3.4.14.11" evidence="5"/>
<dbReference type="GO" id="GO:0008239">
    <property type="term" value="F:dipeptidyl-peptidase activity"/>
    <property type="evidence" value="ECO:0007669"/>
    <property type="project" value="UniProtKB-EC"/>
</dbReference>
<evidence type="ECO:0000259" key="13">
    <source>
        <dbReference type="SMART" id="SM00939"/>
    </source>
</evidence>
<dbReference type="SMART" id="SM00940">
    <property type="entry name" value="PepX_N"/>
    <property type="match status" value="1"/>
</dbReference>
<feature type="domain" description="X-Prolyl dipeptidyl aminopeptidase PepX N-terminal" evidence="14">
    <location>
        <begin position="1"/>
        <end position="156"/>
    </location>
</feature>
<feature type="domain" description="Xaa-Pro dipeptidyl-peptidase C-terminal" evidence="13">
    <location>
        <begin position="537"/>
        <end position="792"/>
    </location>
</feature>
<comment type="catalytic activity">
    <reaction evidence="1">
        <text>Hydrolyzes Xaa-Pro-|- bonds to release unblocked, N-terminal dipeptides from substrates including Ala-Pro-|-p-nitroanilide and (sequentially) Tyr-Pro-|-Phe-Pro-|-Gly-Pro-|-Ile.</text>
        <dbReference type="EC" id="3.4.14.11"/>
    </reaction>
</comment>
<evidence type="ECO:0000256" key="8">
    <source>
        <dbReference type="ARBA" id="ARBA00022670"/>
    </source>
</evidence>
<dbReference type="InterPro" id="IPR008979">
    <property type="entry name" value="Galactose-bd-like_sf"/>
</dbReference>
<dbReference type="PATRIC" id="fig|1423760.3.peg.1327"/>
<evidence type="ECO:0000256" key="5">
    <source>
        <dbReference type="ARBA" id="ARBA00012463"/>
    </source>
</evidence>
<evidence type="ECO:0000256" key="9">
    <source>
        <dbReference type="ARBA" id="ARBA00022801"/>
    </source>
</evidence>
<gene>
    <name evidence="15" type="ORF">FC43_GL001257</name>
</gene>
<proteinExistence type="inferred from homology"/>
<evidence type="ECO:0000313" key="15">
    <source>
        <dbReference type="EMBL" id="KRL90653.1"/>
    </source>
</evidence>
<protein>
    <recommendedName>
        <fullName evidence="6">Xaa-Pro dipeptidyl-peptidase</fullName>
        <ecNumber evidence="5">3.4.14.11</ecNumber>
    </recommendedName>
    <alternativeName>
        <fullName evidence="12">X-Pro dipeptidyl-peptidase</fullName>
    </alternativeName>
    <alternativeName>
        <fullName evidence="11">X-prolyl-dipeptidyl aminopeptidase</fullName>
    </alternativeName>
</protein>
<keyword evidence="10" id="KW-0720">Serine protease</keyword>
<dbReference type="InterPro" id="IPR050585">
    <property type="entry name" value="Xaa-Pro_dipeptidyl-ppase/CocE"/>
</dbReference>
<dbReference type="GO" id="GO:0004177">
    <property type="term" value="F:aminopeptidase activity"/>
    <property type="evidence" value="ECO:0007669"/>
    <property type="project" value="UniProtKB-KW"/>
</dbReference>
<keyword evidence="9" id="KW-0378">Hydrolase</keyword>
<evidence type="ECO:0000256" key="10">
    <source>
        <dbReference type="ARBA" id="ARBA00022825"/>
    </source>
</evidence>
<dbReference type="PANTHER" id="PTHR43056">
    <property type="entry name" value="PEPTIDASE S9 PROLYL OLIGOPEPTIDASE"/>
    <property type="match status" value="1"/>
</dbReference>
<keyword evidence="7" id="KW-0031">Aminopeptidase</keyword>
<evidence type="ECO:0000256" key="3">
    <source>
        <dbReference type="ARBA" id="ARBA00010819"/>
    </source>
</evidence>
<dbReference type="InterPro" id="IPR029058">
    <property type="entry name" value="AB_hydrolase_fold"/>
</dbReference>
<dbReference type="SUPFAM" id="SSF53474">
    <property type="entry name" value="alpha/beta-Hydrolases"/>
    <property type="match status" value="1"/>
</dbReference>
<dbReference type="InterPro" id="IPR015251">
    <property type="entry name" value="PepX_N_dom"/>
</dbReference>
<dbReference type="PANTHER" id="PTHR43056:SF10">
    <property type="entry name" value="COCE_NOND FAMILY, PUTATIVE (AFU_ORTHOLOGUE AFUA_7G00600)-RELATED"/>
    <property type="match status" value="1"/>
</dbReference>
<evidence type="ECO:0000256" key="6">
    <source>
        <dbReference type="ARBA" id="ARBA00014682"/>
    </source>
</evidence>
<evidence type="ECO:0000256" key="2">
    <source>
        <dbReference type="ARBA" id="ARBA00003997"/>
    </source>
</evidence>
<dbReference type="Pfam" id="PF09168">
    <property type="entry name" value="PepX_N"/>
    <property type="match status" value="1"/>
</dbReference>
<evidence type="ECO:0000256" key="7">
    <source>
        <dbReference type="ARBA" id="ARBA00022438"/>
    </source>
</evidence>
<evidence type="ECO:0000256" key="1">
    <source>
        <dbReference type="ARBA" id="ARBA00000123"/>
    </source>
</evidence>
<dbReference type="InterPro" id="IPR013736">
    <property type="entry name" value="Xaa-Pro_dipept_C"/>
</dbReference>
<dbReference type="Pfam" id="PF02129">
    <property type="entry name" value="Peptidase_S15"/>
    <property type="match status" value="1"/>
</dbReference>
<dbReference type="EMBL" id="AZFK01000028">
    <property type="protein sequence ID" value="KRL90653.1"/>
    <property type="molecule type" value="Genomic_DNA"/>
</dbReference>
<dbReference type="GO" id="GO:0008236">
    <property type="term" value="F:serine-type peptidase activity"/>
    <property type="evidence" value="ECO:0007669"/>
    <property type="project" value="UniProtKB-KW"/>
</dbReference>
<dbReference type="Gene3D" id="2.60.120.260">
    <property type="entry name" value="Galactose-binding domain-like"/>
    <property type="match status" value="1"/>
</dbReference>
<dbReference type="SMART" id="SM00939">
    <property type="entry name" value="PepX_C"/>
    <property type="match status" value="1"/>
</dbReference>
<dbReference type="SUPFAM" id="SSF81761">
    <property type="entry name" value="X-Prolyl dipeptidyl aminopeptidase PepX, N-terminal domain"/>
    <property type="match status" value="1"/>
</dbReference>
<dbReference type="Gene3D" id="1.10.246.70">
    <property type="match status" value="1"/>
</dbReference>
<comment type="subunit">
    <text evidence="4">Homodimer.</text>
</comment>
<evidence type="ECO:0000256" key="4">
    <source>
        <dbReference type="ARBA" id="ARBA00011738"/>
    </source>
</evidence>